<keyword evidence="3" id="KW-0813">Transport</keyword>
<feature type="transmembrane region" description="Helical" evidence="8">
    <location>
        <begin position="192"/>
        <end position="211"/>
    </location>
</feature>
<dbReference type="CDD" id="cd13134">
    <property type="entry name" value="MATE_like_8"/>
    <property type="match status" value="1"/>
</dbReference>
<accession>A0A0M0LGQ4</accession>
<dbReference type="RefSeq" id="WP_053399413.1">
    <property type="nucleotide sequence ID" value="NZ_JAUKEN010000002.1"/>
</dbReference>
<proteinExistence type="inferred from homology"/>
<keyword evidence="4" id="KW-1003">Cell membrane</keyword>
<dbReference type="PANTHER" id="PTHR42925:SF1">
    <property type="entry name" value="VIRULENCE FACTOR MVIN"/>
    <property type="match status" value="1"/>
</dbReference>
<feature type="transmembrane region" description="Helical" evidence="8">
    <location>
        <begin position="353"/>
        <end position="373"/>
    </location>
</feature>
<evidence type="ECO:0000256" key="3">
    <source>
        <dbReference type="ARBA" id="ARBA00022448"/>
    </source>
</evidence>
<dbReference type="PANTHER" id="PTHR42925">
    <property type="entry name" value="MULTIDRUG AND TOXIN EFFLUX PROTEIN MATE FAMILY"/>
    <property type="match status" value="1"/>
</dbReference>
<feature type="transmembrane region" description="Helical" evidence="8">
    <location>
        <begin position="84"/>
        <end position="108"/>
    </location>
</feature>
<evidence type="ECO:0000256" key="1">
    <source>
        <dbReference type="ARBA" id="ARBA00004651"/>
    </source>
</evidence>
<name>A0A0M0LGQ4_9BACI</name>
<protein>
    <submittedName>
        <fullName evidence="9">Transporter</fullName>
    </submittedName>
</protein>
<dbReference type="OrthoDB" id="9806302at2"/>
<gene>
    <name evidence="9" type="ORF">AMD01_00395</name>
</gene>
<dbReference type="NCBIfam" id="TIGR00797">
    <property type="entry name" value="matE"/>
    <property type="match status" value="1"/>
</dbReference>
<dbReference type="InterPro" id="IPR002528">
    <property type="entry name" value="MATE_fam"/>
</dbReference>
<feature type="transmembrane region" description="Helical" evidence="8">
    <location>
        <begin position="314"/>
        <end position="333"/>
    </location>
</feature>
<dbReference type="EMBL" id="LILC01000002">
    <property type="protein sequence ID" value="KOO50265.1"/>
    <property type="molecule type" value="Genomic_DNA"/>
</dbReference>
<evidence type="ECO:0000313" key="10">
    <source>
        <dbReference type="Proteomes" id="UP000037558"/>
    </source>
</evidence>
<dbReference type="Pfam" id="PF01554">
    <property type="entry name" value="MatE"/>
    <property type="match status" value="2"/>
</dbReference>
<comment type="caution">
    <text evidence="9">The sequence shown here is derived from an EMBL/GenBank/DDBJ whole genome shotgun (WGS) entry which is preliminary data.</text>
</comment>
<evidence type="ECO:0000256" key="2">
    <source>
        <dbReference type="ARBA" id="ARBA00010199"/>
    </source>
</evidence>
<feature type="transmembrane region" description="Helical" evidence="8">
    <location>
        <begin position="52"/>
        <end position="72"/>
    </location>
</feature>
<keyword evidence="6 8" id="KW-1133">Transmembrane helix</keyword>
<feature type="transmembrane region" description="Helical" evidence="8">
    <location>
        <begin position="161"/>
        <end position="180"/>
    </location>
</feature>
<dbReference type="AlphaFoldDB" id="A0A0M0LGQ4"/>
<dbReference type="InterPro" id="IPR047135">
    <property type="entry name" value="YsiQ"/>
</dbReference>
<dbReference type="GO" id="GO:0015297">
    <property type="term" value="F:antiporter activity"/>
    <property type="evidence" value="ECO:0007669"/>
    <property type="project" value="InterPro"/>
</dbReference>
<evidence type="ECO:0000313" key="9">
    <source>
        <dbReference type="EMBL" id="KOO50265.1"/>
    </source>
</evidence>
<feature type="transmembrane region" description="Helical" evidence="8">
    <location>
        <begin position="277"/>
        <end position="302"/>
    </location>
</feature>
<organism evidence="9 10">
    <name type="scientific">Priestia koreensis</name>
    <dbReference type="NCBI Taxonomy" id="284581"/>
    <lineage>
        <taxon>Bacteria</taxon>
        <taxon>Bacillati</taxon>
        <taxon>Bacillota</taxon>
        <taxon>Bacilli</taxon>
        <taxon>Bacillales</taxon>
        <taxon>Bacillaceae</taxon>
        <taxon>Priestia</taxon>
    </lineage>
</organism>
<feature type="transmembrane region" description="Helical" evidence="8">
    <location>
        <begin position="128"/>
        <end position="149"/>
    </location>
</feature>
<keyword evidence="5 8" id="KW-0812">Transmembrane</keyword>
<dbReference type="PATRIC" id="fig|284581.3.peg.318"/>
<reference evidence="10" key="1">
    <citation type="submission" date="2015-08" db="EMBL/GenBank/DDBJ databases">
        <title>Fjat-14210 dsm16467.</title>
        <authorList>
            <person name="Liu B."/>
            <person name="Wang J."/>
            <person name="Zhu Y."/>
            <person name="Liu G."/>
            <person name="Chen Q."/>
            <person name="Chen Z."/>
            <person name="Lan J."/>
            <person name="Che J."/>
            <person name="Ge C."/>
            <person name="Shi H."/>
            <person name="Pan Z."/>
            <person name="Liu X."/>
        </authorList>
    </citation>
    <scope>NUCLEOTIDE SEQUENCE [LARGE SCALE GENOMIC DNA]</scope>
    <source>
        <strain evidence="10">DSM 16467</strain>
    </source>
</reference>
<evidence type="ECO:0000256" key="7">
    <source>
        <dbReference type="ARBA" id="ARBA00023136"/>
    </source>
</evidence>
<feature type="transmembrane region" description="Helical" evidence="8">
    <location>
        <begin position="7"/>
        <end position="27"/>
    </location>
</feature>
<dbReference type="Proteomes" id="UP000037558">
    <property type="component" value="Unassembled WGS sequence"/>
</dbReference>
<dbReference type="STRING" id="284581.AMD01_00395"/>
<dbReference type="PIRSF" id="PIRSF006603">
    <property type="entry name" value="DinF"/>
    <property type="match status" value="1"/>
</dbReference>
<evidence type="ECO:0000256" key="5">
    <source>
        <dbReference type="ARBA" id="ARBA00022692"/>
    </source>
</evidence>
<keyword evidence="7 8" id="KW-0472">Membrane</keyword>
<evidence type="ECO:0000256" key="8">
    <source>
        <dbReference type="SAM" id="Phobius"/>
    </source>
</evidence>
<evidence type="ECO:0000256" key="6">
    <source>
        <dbReference type="ARBA" id="ARBA00022989"/>
    </source>
</evidence>
<sequence length="449" mass="49934">MKEKAKKLTLFTLTWPIFIEIFLYMLMGNLDTLMLSQYSDDSVAAVGVANQMLNIIIVMFGFVATGCSILVAQQLGAKKDRTAAEVAVISIVANFIFGLMLSAIFVFASKPLLNLMDLPPHLLSEGKSYLIIVGGFSFIQSVIMTLGAILRSYGFTKDTMLVTVGTNIFHAIGNYFVIFGPFGFPVLGVEGVAFSTTISRLIGLIVLFYLLKKRIKETLPFKTFYKIPKVHLKNLLRIGIPSAGENLSYNASQIVITYFVTMIGTEALTTKVYTQNIMMFIYLFSVAISEGTQILIGHLIGARKYTEAYERCMRTFKIAITASTCMAIAFSFFAEPLLRIFTTNPDVIETGKILILLTVVLEPGRAFNLVIIGALRSAGDVKFPVYMGIMSMWGISVTAAYFFGIVLGFGLPGIWIAFALDEWFRGIFMLFRWRSRIWEQKAFVIHPVG</sequence>
<comment type="similarity">
    <text evidence="2">Belongs to the multi antimicrobial extrusion (MATE) (TC 2.A.66.1) family.</text>
</comment>
<dbReference type="GO" id="GO:0042910">
    <property type="term" value="F:xenobiotic transmembrane transporter activity"/>
    <property type="evidence" value="ECO:0007669"/>
    <property type="project" value="InterPro"/>
</dbReference>
<evidence type="ECO:0000256" key="4">
    <source>
        <dbReference type="ARBA" id="ARBA00022475"/>
    </source>
</evidence>
<comment type="subcellular location">
    <subcellularLocation>
        <location evidence="1">Cell membrane</location>
        <topology evidence="1">Multi-pass membrane protein</topology>
    </subcellularLocation>
</comment>
<keyword evidence="10" id="KW-1185">Reference proteome</keyword>
<dbReference type="GO" id="GO:0005886">
    <property type="term" value="C:plasma membrane"/>
    <property type="evidence" value="ECO:0007669"/>
    <property type="project" value="UniProtKB-SubCell"/>
</dbReference>
<dbReference type="InterPro" id="IPR048279">
    <property type="entry name" value="MdtK-like"/>
</dbReference>